<dbReference type="GO" id="GO:0009307">
    <property type="term" value="P:DNA restriction-modification system"/>
    <property type="evidence" value="ECO:0007669"/>
    <property type="project" value="UniProtKB-KW"/>
</dbReference>
<organism evidence="6 7">
    <name type="scientific">Dehalogenimonas alkenigignens</name>
    <dbReference type="NCBI Taxonomy" id="1217799"/>
    <lineage>
        <taxon>Bacteria</taxon>
        <taxon>Bacillati</taxon>
        <taxon>Chloroflexota</taxon>
        <taxon>Dehalococcoidia</taxon>
        <taxon>Dehalococcoidales</taxon>
        <taxon>Dehalococcoidaceae</taxon>
        <taxon>Dehalogenimonas</taxon>
    </lineage>
</organism>
<gene>
    <name evidence="6" type="ORF">DEALK_00490</name>
</gene>
<protein>
    <submittedName>
        <fullName evidence="6">Restriction endonuclease S subunit</fullName>
        <ecNumber evidence="6">3.1.21.3</ecNumber>
    </submittedName>
</protein>
<dbReference type="PATRIC" id="fig|1217799.6.peg.48"/>
<keyword evidence="6" id="KW-0255">Endonuclease</keyword>
<name>A0A0W0GKQ6_9CHLR</name>
<dbReference type="Gene3D" id="3.90.220.20">
    <property type="entry name" value="DNA methylase specificity domains"/>
    <property type="match status" value="2"/>
</dbReference>
<dbReference type="InterPro" id="IPR000055">
    <property type="entry name" value="Restrct_endonuc_typeI_TRD"/>
</dbReference>
<dbReference type="Pfam" id="PF01420">
    <property type="entry name" value="Methylase_S"/>
    <property type="match status" value="1"/>
</dbReference>
<dbReference type="EC" id="3.1.21.3" evidence="6"/>
<dbReference type="EMBL" id="LFDV01000001">
    <property type="protein sequence ID" value="KTB49137.1"/>
    <property type="molecule type" value="Genomic_DNA"/>
</dbReference>
<evidence type="ECO:0000256" key="2">
    <source>
        <dbReference type="ARBA" id="ARBA00022747"/>
    </source>
</evidence>
<proteinExistence type="inferred from homology"/>
<evidence type="ECO:0000313" key="6">
    <source>
        <dbReference type="EMBL" id="KTB49137.1"/>
    </source>
</evidence>
<keyword evidence="4" id="KW-0175">Coiled coil</keyword>
<dbReference type="GO" id="GO:0003677">
    <property type="term" value="F:DNA binding"/>
    <property type="evidence" value="ECO:0007669"/>
    <property type="project" value="UniProtKB-KW"/>
</dbReference>
<dbReference type="InterPro" id="IPR044946">
    <property type="entry name" value="Restrct_endonuc_typeI_TRD_sf"/>
</dbReference>
<dbReference type="STRING" id="1217799.DEALK_00490"/>
<evidence type="ECO:0000259" key="5">
    <source>
        <dbReference type="Pfam" id="PF01420"/>
    </source>
</evidence>
<dbReference type="OrthoDB" id="9811611at2"/>
<dbReference type="REBASE" id="158675">
    <property type="entry name" value="S.DalIP33ORF480P"/>
</dbReference>
<keyword evidence="6" id="KW-0378">Hydrolase</keyword>
<comment type="caution">
    <text evidence="6">The sequence shown here is derived from an EMBL/GenBank/DDBJ whole genome shotgun (WGS) entry which is preliminary data.</text>
</comment>
<evidence type="ECO:0000256" key="1">
    <source>
        <dbReference type="ARBA" id="ARBA00010923"/>
    </source>
</evidence>
<evidence type="ECO:0000256" key="4">
    <source>
        <dbReference type="SAM" id="Coils"/>
    </source>
</evidence>
<sequence length="450" mass="49997">MPISQTGASMEIEADEYLNEWQEVSLTSIANIRFSSVNKVSQPGQEPVRLCNYTDVYNNDYVTADMDFMRATATKSEIERFGLQVGDVIITKDSETPDDIGIPTVVDTTAPDLVCGYHLALLRPNQDEVDPTFLAKQLAHHRIARYFGQQANGTTRYGLSIAAIANAPLHLPRPENQRSASALMRMVDAQIAQIEAVIVKLKQVRAGMLRDLLSYGLDEHGQLRDPVAHPEQFKDTPLGQIPMNWDVGPFSEIANVNPPTPATGQSPFNSISFIPMQDVDEEGNWVYRQTRKLIDCSGGYTPFIEGDVLFAKITPCMENGKGCHAKDLVNGIGMGSTEFHVLRPKSNRSARFVFHWSLTNSMRIRALAYMTGSAGQQRVEAGFFNYFLIPIPPTHEQGLIANVIDCADRRIESSRNELKKLKKLKSGLQDDLLTGRVRIPETLMEGAENA</sequence>
<dbReference type="PANTHER" id="PTHR30408">
    <property type="entry name" value="TYPE-1 RESTRICTION ENZYME ECOKI SPECIFICITY PROTEIN"/>
    <property type="match status" value="1"/>
</dbReference>
<evidence type="ECO:0000256" key="3">
    <source>
        <dbReference type="ARBA" id="ARBA00023125"/>
    </source>
</evidence>
<keyword evidence="7" id="KW-1185">Reference proteome</keyword>
<dbReference type="AlphaFoldDB" id="A0A0W0GKQ6"/>
<accession>A0A0W0GKQ6</accession>
<keyword evidence="2" id="KW-0680">Restriction system</keyword>
<keyword evidence="3" id="KW-0238">DNA-binding</keyword>
<feature type="domain" description="Type I restriction modification DNA specificity" evidence="5">
    <location>
        <begin position="244"/>
        <end position="422"/>
    </location>
</feature>
<reference evidence="6 7" key="1">
    <citation type="submission" date="2015-06" db="EMBL/GenBank/DDBJ databases">
        <title>Genome sequence of the organohalide-respiring Dehalogenimonas alkenigignens type strain (IP3-3T).</title>
        <authorList>
            <person name="Key T.A."/>
            <person name="Richmond D.P."/>
            <person name="Bowman K.S."/>
            <person name="Cho Y.-J."/>
            <person name="Chun J."/>
            <person name="da Costa M.S."/>
            <person name="Rainey F.A."/>
            <person name="Moe W.M."/>
        </authorList>
    </citation>
    <scope>NUCLEOTIDE SEQUENCE [LARGE SCALE GENOMIC DNA]</scope>
    <source>
        <strain evidence="6 7">IP3-3</strain>
    </source>
</reference>
<dbReference type="PANTHER" id="PTHR30408:SF12">
    <property type="entry name" value="TYPE I RESTRICTION ENZYME MJAVIII SPECIFICITY SUBUNIT"/>
    <property type="match status" value="1"/>
</dbReference>
<dbReference type="CDD" id="cd17260">
    <property type="entry name" value="RMtype1_S_EcoEI-TRD1-CR1_like"/>
    <property type="match status" value="1"/>
</dbReference>
<feature type="coiled-coil region" evidence="4">
    <location>
        <begin position="404"/>
        <end position="431"/>
    </location>
</feature>
<dbReference type="SUPFAM" id="SSF116734">
    <property type="entry name" value="DNA methylase specificity domain"/>
    <property type="match status" value="2"/>
</dbReference>
<dbReference type="InterPro" id="IPR052021">
    <property type="entry name" value="Type-I_RS_S_subunit"/>
</dbReference>
<dbReference type="GO" id="GO:0009035">
    <property type="term" value="F:type I site-specific deoxyribonuclease activity"/>
    <property type="evidence" value="ECO:0007669"/>
    <property type="project" value="UniProtKB-EC"/>
</dbReference>
<dbReference type="Proteomes" id="UP000053947">
    <property type="component" value="Unassembled WGS sequence"/>
</dbReference>
<dbReference type="RefSeq" id="WP_058437596.1">
    <property type="nucleotide sequence ID" value="NZ_KQ758903.1"/>
</dbReference>
<evidence type="ECO:0000313" key="7">
    <source>
        <dbReference type="Proteomes" id="UP000053947"/>
    </source>
</evidence>
<comment type="similarity">
    <text evidence="1">Belongs to the type-I restriction system S methylase family.</text>
</comment>
<keyword evidence="6" id="KW-0540">Nuclease</keyword>
<dbReference type="Gene3D" id="1.10.287.1120">
    <property type="entry name" value="Bipartite methylase S protein"/>
    <property type="match status" value="1"/>
</dbReference>